<dbReference type="EMBL" id="JAAALK010000086">
    <property type="protein sequence ID" value="KAG8083074.1"/>
    <property type="molecule type" value="Genomic_DNA"/>
</dbReference>
<evidence type="ECO:0000313" key="3">
    <source>
        <dbReference type="Proteomes" id="UP000729402"/>
    </source>
</evidence>
<accession>A0A8J5W6Y5</accession>
<sequence length="79" mass="8709">MRDRPIGYNRSLPPPPSSSSLPRRTPALRACFRLTPPLLHLSPTGDSAPRRDQITSSSADIQVTLASMYFTQPEGKPFT</sequence>
<reference evidence="2" key="2">
    <citation type="submission" date="2021-02" db="EMBL/GenBank/DDBJ databases">
        <authorList>
            <person name="Kimball J.A."/>
            <person name="Haas M.W."/>
            <person name="Macchietto M."/>
            <person name="Kono T."/>
            <person name="Duquette J."/>
            <person name="Shao M."/>
        </authorList>
    </citation>
    <scope>NUCLEOTIDE SEQUENCE</scope>
    <source>
        <tissue evidence="2">Fresh leaf tissue</tissue>
    </source>
</reference>
<keyword evidence="3" id="KW-1185">Reference proteome</keyword>
<evidence type="ECO:0000256" key="1">
    <source>
        <dbReference type="SAM" id="MobiDB-lite"/>
    </source>
</evidence>
<name>A0A8J5W6Y5_ZIZPA</name>
<protein>
    <submittedName>
        <fullName evidence="2">Uncharacterized protein</fullName>
    </submittedName>
</protein>
<evidence type="ECO:0000313" key="2">
    <source>
        <dbReference type="EMBL" id="KAG8083074.1"/>
    </source>
</evidence>
<feature type="region of interest" description="Disordered" evidence="1">
    <location>
        <begin position="1"/>
        <end position="26"/>
    </location>
</feature>
<reference evidence="2" key="1">
    <citation type="journal article" date="2021" name="bioRxiv">
        <title>Whole Genome Assembly and Annotation of Northern Wild Rice, Zizania palustris L., Supports a Whole Genome Duplication in the Zizania Genus.</title>
        <authorList>
            <person name="Haas M."/>
            <person name="Kono T."/>
            <person name="Macchietto M."/>
            <person name="Millas R."/>
            <person name="McGilp L."/>
            <person name="Shao M."/>
            <person name="Duquette J."/>
            <person name="Hirsch C.N."/>
            <person name="Kimball J."/>
        </authorList>
    </citation>
    <scope>NUCLEOTIDE SEQUENCE</scope>
    <source>
        <tissue evidence="2">Fresh leaf tissue</tissue>
    </source>
</reference>
<gene>
    <name evidence="2" type="ORF">GUJ93_ZPchr0014g47105</name>
</gene>
<proteinExistence type="predicted"/>
<dbReference type="Proteomes" id="UP000729402">
    <property type="component" value="Unassembled WGS sequence"/>
</dbReference>
<dbReference type="AlphaFoldDB" id="A0A8J5W6Y5"/>
<comment type="caution">
    <text evidence="2">The sequence shown here is derived from an EMBL/GenBank/DDBJ whole genome shotgun (WGS) entry which is preliminary data.</text>
</comment>
<organism evidence="2 3">
    <name type="scientific">Zizania palustris</name>
    <name type="common">Northern wild rice</name>
    <dbReference type="NCBI Taxonomy" id="103762"/>
    <lineage>
        <taxon>Eukaryota</taxon>
        <taxon>Viridiplantae</taxon>
        <taxon>Streptophyta</taxon>
        <taxon>Embryophyta</taxon>
        <taxon>Tracheophyta</taxon>
        <taxon>Spermatophyta</taxon>
        <taxon>Magnoliopsida</taxon>
        <taxon>Liliopsida</taxon>
        <taxon>Poales</taxon>
        <taxon>Poaceae</taxon>
        <taxon>BOP clade</taxon>
        <taxon>Oryzoideae</taxon>
        <taxon>Oryzeae</taxon>
        <taxon>Zizaniinae</taxon>
        <taxon>Zizania</taxon>
    </lineage>
</organism>